<dbReference type="PANTHER" id="PTHR35908">
    <property type="entry name" value="HYPOTHETICAL FUSION PROTEIN"/>
    <property type="match status" value="1"/>
</dbReference>
<accession>D3Q3T3</accession>
<dbReference type="STRING" id="446470.Snas_4353"/>
<dbReference type="RefSeq" id="WP_013019571.1">
    <property type="nucleotide sequence ID" value="NC_013947.1"/>
</dbReference>
<dbReference type="Pfam" id="PF18029">
    <property type="entry name" value="Glyoxalase_6"/>
    <property type="match status" value="1"/>
</dbReference>
<sequence length="118" mass="12607">MSTTKLSAFVIDCADPVMLAEFYRAATGWDITHSDADSAQLSDGGTVGLGFQRIAGYQGPGWPDDAKQYHLDLSSADVDATVDRLLAIGARKPDFQPGGEDWTVLADPEGHLFCVCAE</sequence>
<dbReference type="PANTHER" id="PTHR35908:SF1">
    <property type="entry name" value="CONSERVED PROTEIN"/>
    <property type="match status" value="1"/>
</dbReference>
<proteinExistence type="predicted"/>
<dbReference type="KEGG" id="sna:Snas_4353"/>
<dbReference type="OrthoDB" id="1645442at2"/>
<dbReference type="EMBL" id="CP001778">
    <property type="protein sequence ID" value="ADD44000.1"/>
    <property type="molecule type" value="Genomic_DNA"/>
</dbReference>
<dbReference type="InterPro" id="IPR037523">
    <property type="entry name" value="VOC_core"/>
</dbReference>
<evidence type="ECO:0000259" key="1">
    <source>
        <dbReference type="PROSITE" id="PS51819"/>
    </source>
</evidence>
<dbReference type="InterPro" id="IPR041581">
    <property type="entry name" value="Glyoxalase_6"/>
</dbReference>
<protein>
    <recommendedName>
        <fullName evidence="1">VOC domain-containing protein</fullName>
    </recommendedName>
</protein>
<dbReference type="InterPro" id="IPR029068">
    <property type="entry name" value="Glyas_Bleomycin-R_OHBP_Dase"/>
</dbReference>
<dbReference type="Gene3D" id="3.10.180.10">
    <property type="entry name" value="2,3-Dihydroxybiphenyl 1,2-Dioxygenase, domain 1"/>
    <property type="match status" value="1"/>
</dbReference>
<gene>
    <name evidence="2" type="ordered locus">Snas_4353</name>
</gene>
<dbReference type="Proteomes" id="UP000000844">
    <property type="component" value="Chromosome"/>
</dbReference>
<name>D3Q3T3_STANL</name>
<evidence type="ECO:0000313" key="3">
    <source>
        <dbReference type="Proteomes" id="UP000000844"/>
    </source>
</evidence>
<keyword evidence="3" id="KW-1185">Reference proteome</keyword>
<dbReference type="AlphaFoldDB" id="D3Q3T3"/>
<evidence type="ECO:0000313" key="2">
    <source>
        <dbReference type="EMBL" id="ADD44000.1"/>
    </source>
</evidence>
<dbReference type="HOGENOM" id="CLU_108054_2_1_11"/>
<dbReference type="eggNOG" id="COG0346">
    <property type="taxonomic scope" value="Bacteria"/>
</dbReference>
<organism evidence="2 3">
    <name type="scientific">Stackebrandtia nassauensis (strain DSM 44728 / CIP 108903 / NRRL B-16338 / NBRC 102104 / LLR-40K-21)</name>
    <dbReference type="NCBI Taxonomy" id="446470"/>
    <lineage>
        <taxon>Bacteria</taxon>
        <taxon>Bacillati</taxon>
        <taxon>Actinomycetota</taxon>
        <taxon>Actinomycetes</taxon>
        <taxon>Glycomycetales</taxon>
        <taxon>Glycomycetaceae</taxon>
        <taxon>Stackebrandtia</taxon>
    </lineage>
</organism>
<reference evidence="2 3" key="1">
    <citation type="journal article" date="2009" name="Stand. Genomic Sci.">
        <title>Complete genome sequence of Stackebrandtia nassauensis type strain (LLR-40K-21).</title>
        <authorList>
            <person name="Munk C."/>
            <person name="Lapidus A."/>
            <person name="Copeland A."/>
            <person name="Jando M."/>
            <person name="Mayilraj S."/>
            <person name="Glavina Del Rio T."/>
            <person name="Nolan M."/>
            <person name="Chen F."/>
            <person name="Lucas S."/>
            <person name="Tice H."/>
            <person name="Cheng J.F."/>
            <person name="Han C."/>
            <person name="Detter J.C."/>
            <person name="Bruce D."/>
            <person name="Goodwin L."/>
            <person name="Chain P."/>
            <person name="Pitluck S."/>
            <person name="Goker M."/>
            <person name="Ovchinikova G."/>
            <person name="Pati A."/>
            <person name="Ivanova N."/>
            <person name="Mavromatis K."/>
            <person name="Chen A."/>
            <person name="Palaniappan K."/>
            <person name="Land M."/>
            <person name="Hauser L."/>
            <person name="Chang Y.J."/>
            <person name="Jeffries C.D."/>
            <person name="Bristow J."/>
            <person name="Eisen J.A."/>
            <person name="Markowitz V."/>
            <person name="Hugenholtz P."/>
            <person name="Kyrpides N.C."/>
            <person name="Klenk H.P."/>
        </authorList>
    </citation>
    <scope>NUCLEOTIDE SEQUENCE [LARGE SCALE GENOMIC DNA]</scope>
    <source>
        <strain evidence="3">DSM 44728 / CIP 108903 / NRRL B-16338 / NBRC 102104 / LLR-40K-21</strain>
    </source>
</reference>
<dbReference type="CDD" id="cd06587">
    <property type="entry name" value="VOC"/>
    <property type="match status" value="1"/>
</dbReference>
<feature type="domain" description="VOC" evidence="1">
    <location>
        <begin position="5"/>
        <end position="118"/>
    </location>
</feature>
<dbReference type="SUPFAM" id="SSF54593">
    <property type="entry name" value="Glyoxalase/Bleomycin resistance protein/Dihydroxybiphenyl dioxygenase"/>
    <property type="match status" value="1"/>
</dbReference>
<dbReference type="PROSITE" id="PS51819">
    <property type="entry name" value="VOC"/>
    <property type="match status" value="1"/>
</dbReference>